<organism evidence="11 12">
    <name type="scientific">Malassezia sympodialis (strain ATCC 42132)</name>
    <name type="common">Atopic eczema-associated yeast</name>
    <dbReference type="NCBI Taxonomy" id="1230383"/>
    <lineage>
        <taxon>Eukaryota</taxon>
        <taxon>Fungi</taxon>
        <taxon>Dikarya</taxon>
        <taxon>Basidiomycota</taxon>
        <taxon>Ustilaginomycotina</taxon>
        <taxon>Malasseziomycetes</taxon>
        <taxon>Malasseziales</taxon>
        <taxon>Malasseziaceae</taxon>
        <taxon>Malassezia</taxon>
    </lineage>
</organism>
<evidence type="ECO:0000256" key="8">
    <source>
        <dbReference type="ARBA" id="ARBA00022840"/>
    </source>
</evidence>
<feature type="domain" description="Protein kinase" evidence="10">
    <location>
        <begin position="24"/>
        <end position="338"/>
    </location>
</feature>
<dbReference type="GO" id="GO:0006623">
    <property type="term" value="P:protein targeting to vacuole"/>
    <property type="evidence" value="ECO:0007669"/>
    <property type="project" value="TreeGrafter"/>
</dbReference>
<dbReference type="InterPro" id="IPR045162">
    <property type="entry name" value="Vps15-like"/>
</dbReference>
<dbReference type="GO" id="GO:0005770">
    <property type="term" value="C:late endosome"/>
    <property type="evidence" value="ECO:0007669"/>
    <property type="project" value="TreeGrafter"/>
</dbReference>
<dbReference type="SUPFAM" id="SSF56112">
    <property type="entry name" value="Protein kinase-like (PK-like)"/>
    <property type="match status" value="1"/>
</dbReference>
<dbReference type="Gene3D" id="1.25.10.10">
    <property type="entry name" value="Leucine-rich Repeat Variant"/>
    <property type="match status" value="2"/>
</dbReference>
<evidence type="ECO:0000256" key="2">
    <source>
        <dbReference type="ARBA" id="ARBA00022527"/>
    </source>
</evidence>
<dbReference type="GO" id="GO:0034272">
    <property type="term" value="C:phosphatidylinositol 3-kinase complex, class III, type II"/>
    <property type="evidence" value="ECO:0007669"/>
    <property type="project" value="TreeGrafter"/>
</dbReference>
<dbReference type="PROSITE" id="PS00108">
    <property type="entry name" value="PROTEIN_KINASE_ST"/>
    <property type="match status" value="1"/>
</dbReference>
<dbReference type="SMART" id="SM00220">
    <property type="entry name" value="S_TKc"/>
    <property type="match status" value="1"/>
</dbReference>
<dbReference type="SUPFAM" id="SSF48371">
    <property type="entry name" value="ARM repeat"/>
    <property type="match status" value="1"/>
</dbReference>
<evidence type="ECO:0000256" key="7">
    <source>
        <dbReference type="ARBA" id="ARBA00022777"/>
    </source>
</evidence>
<dbReference type="Proteomes" id="UP000186303">
    <property type="component" value="Chromosome 4"/>
</dbReference>
<dbReference type="InterPro" id="IPR036322">
    <property type="entry name" value="WD40_repeat_dom_sf"/>
</dbReference>
<dbReference type="CDD" id="cd13980">
    <property type="entry name" value="STKc_Vps15"/>
    <property type="match status" value="1"/>
</dbReference>
<evidence type="ECO:0000259" key="10">
    <source>
        <dbReference type="PROSITE" id="PS50011"/>
    </source>
</evidence>
<dbReference type="Pfam" id="PF22956">
    <property type="entry name" value="VPS15-like_hel"/>
    <property type="match status" value="1"/>
</dbReference>
<dbReference type="Gene3D" id="1.10.510.10">
    <property type="entry name" value="Transferase(Phosphotransferase) domain 1"/>
    <property type="match status" value="1"/>
</dbReference>
<dbReference type="EMBL" id="LT671824">
    <property type="protein sequence ID" value="SHO78152.1"/>
    <property type="molecule type" value="Genomic_DNA"/>
</dbReference>
<gene>
    <name evidence="11" type="ORF">MSYG_2494</name>
</gene>
<dbReference type="Pfam" id="PF00069">
    <property type="entry name" value="Pkinase"/>
    <property type="match status" value="1"/>
</dbReference>
<dbReference type="SMART" id="SM00320">
    <property type="entry name" value="WD40"/>
    <property type="match status" value="5"/>
</dbReference>
<dbReference type="GO" id="GO:0071561">
    <property type="term" value="C:nucleus-vacuole junction"/>
    <property type="evidence" value="ECO:0007669"/>
    <property type="project" value="TreeGrafter"/>
</dbReference>
<evidence type="ECO:0000313" key="11">
    <source>
        <dbReference type="EMBL" id="SHO78152.1"/>
    </source>
</evidence>
<dbReference type="InterPro" id="IPR008271">
    <property type="entry name" value="Ser/Thr_kinase_AS"/>
</dbReference>
<dbReference type="GO" id="GO:0016236">
    <property type="term" value="P:macroautophagy"/>
    <property type="evidence" value="ECO:0007669"/>
    <property type="project" value="InterPro"/>
</dbReference>
<dbReference type="PROSITE" id="PS50082">
    <property type="entry name" value="WD_REPEATS_2"/>
    <property type="match status" value="2"/>
</dbReference>
<evidence type="ECO:0000256" key="1">
    <source>
        <dbReference type="ARBA" id="ARBA00012513"/>
    </source>
</evidence>
<keyword evidence="12" id="KW-1185">Reference proteome</keyword>
<dbReference type="SUPFAM" id="SSF50978">
    <property type="entry name" value="WD40 repeat-like"/>
    <property type="match status" value="1"/>
</dbReference>
<keyword evidence="3 9" id="KW-0853">WD repeat</keyword>
<evidence type="ECO:0000256" key="5">
    <source>
        <dbReference type="ARBA" id="ARBA00022737"/>
    </source>
</evidence>
<dbReference type="InterPro" id="IPR001680">
    <property type="entry name" value="WD40_rpt"/>
</dbReference>
<protein>
    <recommendedName>
        <fullName evidence="1">non-specific serine/threonine protein kinase</fullName>
        <ecNumber evidence="1">2.7.11.1</ecNumber>
    </recommendedName>
</protein>
<dbReference type="GO" id="GO:0045324">
    <property type="term" value="P:late endosome to vacuole transport"/>
    <property type="evidence" value="ECO:0007669"/>
    <property type="project" value="InterPro"/>
</dbReference>
<dbReference type="EC" id="2.7.11.1" evidence="1"/>
<evidence type="ECO:0000256" key="9">
    <source>
        <dbReference type="PROSITE-ProRule" id="PRU00221"/>
    </source>
</evidence>
<dbReference type="Pfam" id="PF00400">
    <property type="entry name" value="WD40"/>
    <property type="match status" value="1"/>
</dbReference>
<feature type="repeat" description="WD" evidence="9">
    <location>
        <begin position="1364"/>
        <end position="1387"/>
    </location>
</feature>
<reference evidence="12" key="1">
    <citation type="journal article" date="2017" name="Nucleic Acids Res.">
        <title>Proteogenomics produces comprehensive and highly accurate protein-coding gene annotation in a complete genome assembly of Malassezia sympodialis.</title>
        <authorList>
            <person name="Zhu Y."/>
            <person name="Engstroem P.G."/>
            <person name="Tellgren-Roth C."/>
            <person name="Baudo C.D."/>
            <person name="Kennell J.C."/>
            <person name="Sun S."/>
            <person name="Billmyre R.B."/>
            <person name="Schroeder M.S."/>
            <person name="Andersson A."/>
            <person name="Holm T."/>
            <person name="Sigurgeirsson B."/>
            <person name="Wu G."/>
            <person name="Sankaranarayanan S.R."/>
            <person name="Siddharthan R."/>
            <person name="Sanyal K."/>
            <person name="Lundeberg J."/>
            <person name="Nystedt B."/>
            <person name="Boekhout T."/>
            <person name="Dawson T.L. Jr."/>
            <person name="Heitman J."/>
            <person name="Scheynius A."/>
            <person name="Lehtioe J."/>
        </authorList>
    </citation>
    <scope>NUCLEOTIDE SEQUENCE [LARGE SCALE GENOMIC DNA]</scope>
    <source>
        <strain evidence="12">ATCC 42132</strain>
    </source>
</reference>
<dbReference type="InterPro" id="IPR000719">
    <property type="entry name" value="Prot_kinase_dom"/>
</dbReference>
<evidence type="ECO:0000256" key="6">
    <source>
        <dbReference type="ARBA" id="ARBA00022741"/>
    </source>
</evidence>
<name>A0A1M8A6V1_MALS4</name>
<keyword evidence="7 11" id="KW-0418">Kinase</keyword>
<evidence type="ECO:0000313" key="12">
    <source>
        <dbReference type="Proteomes" id="UP000186303"/>
    </source>
</evidence>
<dbReference type="Gene3D" id="2.130.10.10">
    <property type="entry name" value="YVTN repeat-like/Quinoprotein amine dehydrogenase"/>
    <property type="match status" value="2"/>
</dbReference>
<dbReference type="OrthoDB" id="242910at2759"/>
<keyword evidence="4" id="KW-0808">Transferase</keyword>
<keyword evidence="2 11" id="KW-0723">Serine/threonine-protein kinase</keyword>
<dbReference type="InterPro" id="IPR015943">
    <property type="entry name" value="WD40/YVTN_repeat-like_dom_sf"/>
</dbReference>
<keyword evidence="5" id="KW-0677">Repeat</keyword>
<dbReference type="InterPro" id="IPR011009">
    <property type="entry name" value="Kinase-like_dom_sf"/>
</dbReference>
<dbReference type="STRING" id="1230383.A0A1M8A6V1"/>
<dbReference type="PROSITE" id="PS50294">
    <property type="entry name" value="WD_REPEATS_REGION"/>
    <property type="match status" value="1"/>
</dbReference>
<proteinExistence type="predicted"/>
<feature type="repeat" description="WD" evidence="9">
    <location>
        <begin position="1055"/>
        <end position="1096"/>
    </location>
</feature>
<accession>A0A1M8A6V1</accession>
<dbReference type="PROSITE" id="PS50011">
    <property type="entry name" value="PROTEIN_KINASE_DOM"/>
    <property type="match status" value="1"/>
</dbReference>
<dbReference type="GO" id="GO:0004674">
    <property type="term" value="F:protein serine/threonine kinase activity"/>
    <property type="evidence" value="ECO:0007669"/>
    <property type="project" value="UniProtKB-KW"/>
</dbReference>
<dbReference type="PANTHER" id="PTHR17583">
    <property type="entry name" value="PHOSPHOINOSITIDE 3-KINASE REGULATORY SUBUNIT 4"/>
    <property type="match status" value="1"/>
</dbReference>
<evidence type="ECO:0000256" key="3">
    <source>
        <dbReference type="ARBA" id="ARBA00022574"/>
    </source>
</evidence>
<dbReference type="VEuPathDB" id="FungiDB:MSYG_2494"/>
<dbReference type="PANTHER" id="PTHR17583:SF0">
    <property type="entry name" value="PHOSPHOINOSITIDE 3-KINASE REGULATORY SUBUNIT 4"/>
    <property type="match status" value="1"/>
</dbReference>
<sequence>MGNTVSTLSHRLAGAGELLQDPSLQYECSLGSSRFLRATRIRHPLGSLVVKTFIKPDPSMRLNALMRRLQLERQALEDVPNVLATQQVIETEAAAYLVRQWLACSLYDRISTRPFITEMEKLWISYQILYAIQAAHERNIAHGDLKCENVLVTSSLDVYVTDFASSFKPTYLPLDDPADFSLFFDTSGRRTCYVAPERFYDSVSDLPSGSNPMQVRTEDVENVSDVLTYEPYLEMLGLGRPNGRITEAMDVFSLGCVLAELWRDGTPLFTLSQLFRYRRGDLDIDGALDEIQHAGIRNLVRRMLHLDPAQRPRLQDILSQEQKDIFPPSFSGFFHLYLVDLQRPVQLSNRNTTRLEARNSERDLKMDRLTRQVEADDRIEKMYEDWSMIVQFFHQGHTLSGEDVFLGVYIPGLALRPYMARKSAGKDAKALIVLNILLANLRHCQRASSRCHAIELILHLAWGWLNDEAILDRVLPYLATMLDDKSATVRALAIHGMASALECIHEIPPTNDGIWTEFVLPSLTHLTADSSPYVRTTSVMCLTRFAQSMMRLCRTMAGASFDEDMQTLQGYVQEQLTRLVTDSSCQVRRAVLVSAPILFTLLGPERLPSVILSHVLTYLNEEQGELRAMFFQTMAHLVSLFGAHWMQKYIQPLLPRSLSDGNELVLVRVLQYIQACMHAFDQASMLEILPYIATFLCHPNVWIREASVGVFAKAAENTSATDKWIRVYLFLRPFLRCDVTEMTPLAIWNALEAPIPTSAWNACVLNLKIDTESVLARFWRAHAWRLGMDEEQLQEMARENMDTIVRPPFVSRPRIAPSSEAERNMLQELQKYGLDLRYDLFKVAALWWYLEQMTYKLVTPGPVPSLSLQGLTQHSIFFTQHPANVVLPSQDSVRMARNRLESNENLSLASAKAEKGAVLPVHEQCRDAYDTDAYTIKTEKSDTASISERSIKLPLFGTPSVASASTSLVHAHAERARIQRSERFTRGRAREEDQFSSVNHTFEGKDPYVHAHLGAVLGQIHAHVSTDTALEVRTTASWGGTLSNPRPQGTLLAYYEEHKDRVTALAVSQDQMFFVSGSDDGMIKVWDTARLEKNVTTHSRLTYASHGAPITDVLVLRGTHCIFSTARDGSIHAWGIALQTKASLPHYSRPHVLGRKHLDAGEYVVCMSQLSYGAAPTVLLGTNYGRLIWWDVRTMRPTYHVAQPASFGSITCMVIDPQSHWVCTGSSRGFLGLWDLRFSLLLRKWTLGDHSLPVHACQLHPQRKNSVIVAWGTCDSVMATLDLESSRSLEVWHVATMDRLDEEVDLPDTLLFKELPEGHERIRIKRAIKEDSNKNRYTQAVHAVLASVEGYSSTSEGNSLPAGYVITAGADRVLRFWDLGSAEKSVAWGCEVHGEFFIQEAQQRHYAYSGSLGERLSRRSPLCVHEQTNSGNTFAKSHKDSITCIARLEAPFRCIVAGDRAGTLRIWE</sequence>
<dbReference type="InterPro" id="IPR016024">
    <property type="entry name" value="ARM-type_fold"/>
</dbReference>
<keyword evidence="6" id="KW-0547">Nucleotide-binding</keyword>
<dbReference type="GO" id="GO:0034271">
    <property type="term" value="C:phosphatidylinositol 3-kinase complex, class III, type I"/>
    <property type="evidence" value="ECO:0007669"/>
    <property type="project" value="TreeGrafter"/>
</dbReference>
<keyword evidence="8" id="KW-0067">ATP-binding</keyword>
<evidence type="ECO:0000256" key="4">
    <source>
        <dbReference type="ARBA" id="ARBA00022679"/>
    </source>
</evidence>
<dbReference type="InterPro" id="IPR011989">
    <property type="entry name" value="ARM-like"/>
</dbReference>
<dbReference type="GO" id="GO:0005524">
    <property type="term" value="F:ATP binding"/>
    <property type="evidence" value="ECO:0007669"/>
    <property type="project" value="InterPro"/>
</dbReference>
<dbReference type="InterPro" id="IPR055231">
    <property type="entry name" value="2AA_helical"/>
</dbReference>
<dbReference type="OMA" id="ATNTCRI"/>